<evidence type="ECO:0000313" key="10">
    <source>
        <dbReference type="Proteomes" id="UP000247409"/>
    </source>
</evidence>
<sequence length="213" mass="22210">MGMTSRAVVSGLHTLVQAVEAAEAAAADAAAAAASAAATAAAAAAAAGAASPTAASPTAASPTAARTNGSRRRARQVAGGFECPHPGCARVFSKRYNQQAHMRLHDGTRPFDCELCGKAFMWKSSLKSHAKMHAKMVAEGRTCSRRLSAVSKKKRVKKGWKKDSTCKGVNAVALDLDKVREECDVVQADSGRLSPNNVAMMDHDAATVLTTFR</sequence>
<keyword evidence="10" id="KW-1185">Reference proteome</keyword>
<name>A0A2V3J2E6_9FLOR</name>
<dbReference type="Gene3D" id="3.30.160.60">
    <property type="entry name" value="Classic Zinc Finger"/>
    <property type="match status" value="2"/>
</dbReference>
<feature type="region of interest" description="Disordered" evidence="6">
    <location>
        <begin position="51"/>
        <end position="79"/>
    </location>
</feature>
<dbReference type="SUPFAM" id="SSF57667">
    <property type="entry name" value="beta-beta-alpha zinc fingers"/>
    <property type="match status" value="1"/>
</dbReference>
<dbReference type="PROSITE" id="PS00028">
    <property type="entry name" value="ZINC_FINGER_C2H2_1"/>
    <property type="match status" value="2"/>
</dbReference>
<dbReference type="GO" id="GO:0000978">
    <property type="term" value="F:RNA polymerase II cis-regulatory region sequence-specific DNA binding"/>
    <property type="evidence" value="ECO:0007669"/>
    <property type="project" value="TreeGrafter"/>
</dbReference>
<evidence type="ECO:0000256" key="4">
    <source>
        <dbReference type="ARBA" id="ARBA00022833"/>
    </source>
</evidence>
<protein>
    <submittedName>
        <fullName evidence="9">PR domain zinc finger protein 1</fullName>
    </submittedName>
</protein>
<feature type="chain" id="PRO_5015858685" evidence="7">
    <location>
        <begin position="22"/>
        <end position="213"/>
    </location>
</feature>
<dbReference type="PROSITE" id="PS50157">
    <property type="entry name" value="ZINC_FINGER_C2H2_2"/>
    <property type="match status" value="2"/>
</dbReference>
<keyword evidence="2" id="KW-0677">Repeat</keyword>
<evidence type="ECO:0000313" key="9">
    <source>
        <dbReference type="EMBL" id="PXF48513.1"/>
    </source>
</evidence>
<gene>
    <name evidence="9" type="ORF">BWQ96_01682</name>
</gene>
<dbReference type="InterPro" id="IPR013087">
    <property type="entry name" value="Znf_C2H2_type"/>
</dbReference>
<evidence type="ECO:0000256" key="7">
    <source>
        <dbReference type="SAM" id="SignalP"/>
    </source>
</evidence>
<dbReference type="FunFam" id="3.30.160.60:FF:000671">
    <property type="entry name" value="Zinc finger protein 26"/>
    <property type="match status" value="1"/>
</dbReference>
<comment type="caution">
    <text evidence="9">The sequence shown here is derived from an EMBL/GenBank/DDBJ whole genome shotgun (WGS) entry which is preliminary data.</text>
</comment>
<evidence type="ECO:0000256" key="2">
    <source>
        <dbReference type="ARBA" id="ARBA00022737"/>
    </source>
</evidence>
<dbReference type="SMART" id="SM00355">
    <property type="entry name" value="ZnF_C2H2"/>
    <property type="match status" value="2"/>
</dbReference>
<feature type="compositionally biased region" description="Low complexity" evidence="6">
    <location>
        <begin position="51"/>
        <end position="65"/>
    </location>
</feature>
<dbReference type="PANTHER" id="PTHR23235">
    <property type="entry name" value="KRUEPPEL-LIKE TRANSCRIPTION FACTOR"/>
    <property type="match status" value="1"/>
</dbReference>
<dbReference type="Pfam" id="PF00096">
    <property type="entry name" value="zf-C2H2"/>
    <property type="match status" value="2"/>
</dbReference>
<dbReference type="AlphaFoldDB" id="A0A2V3J2E6"/>
<dbReference type="EMBL" id="NBIV01000013">
    <property type="protein sequence ID" value="PXF48513.1"/>
    <property type="molecule type" value="Genomic_DNA"/>
</dbReference>
<dbReference type="PANTHER" id="PTHR23235:SF120">
    <property type="entry name" value="KRUPPEL-LIKE FACTOR 15"/>
    <property type="match status" value="1"/>
</dbReference>
<accession>A0A2V3J2E6</accession>
<keyword evidence="1" id="KW-0479">Metal-binding</keyword>
<evidence type="ECO:0000256" key="5">
    <source>
        <dbReference type="PROSITE-ProRule" id="PRU00042"/>
    </source>
</evidence>
<keyword evidence="4" id="KW-0862">Zinc</keyword>
<keyword evidence="3 5" id="KW-0863">Zinc-finger</keyword>
<evidence type="ECO:0000259" key="8">
    <source>
        <dbReference type="PROSITE" id="PS50157"/>
    </source>
</evidence>
<dbReference type="GO" id="GO:0008270">
    <property type="term" value="F:zinc ion binding"/>
    <property type="evidence" value="ECO:0007669"/>
    <property type="project" value="UniProtKB-KW"/>
</dbReference>
<feature type="signal peptide" evidence="7">
    <location>
        <begin position="1"/>
        <end position="21"/>
    </location>
</feature>
<reference evidence="9 10" key="1">
    <citation type="journal article" date="2018" name="Mol. Biol. Evol.">
        <title>Analysis of the draft genome of the red seaweed Gracilariopsis chorda provides insights into genome size evolution in Rhodophyta.</title>
        <authorList>
            <person name="Lee J."/>
            <person name="Yang E.C."/>
            <person name="Graf L."/>
            <person name="Yang J.H."/>
            <person name="Qiu H."/>
            <person name="Zel Zion U."/>
            <person name="Chan C.X."/>
            <person name="Stephens T.G."/>
            <person name="Weber A.P.M."/>
            <person name="Boo G.H."/>
            <person name="Boo S.M."/>
            <person name="Kim K.M."/>
            <person name="Shin Y."/>
            <person name="Jung M."/>
            <person name="Lee S.J."/>
            <person name="Yim H.S."/>
            <person name="Lee J.H."/>
            <person name="Bhattacharya D."/>
            <person name="Yoon H.S."/>
        </authorList>
    </citation>
    <scope>NUCLEOTIDE SEQUENCE [LARGE SCALE GENOMIC DNA]</scope>
    <source>
        <strain evidence="9 10">SKKU-2015</strain>
        <tissue evidence="9">Whole body</tissue>
    </source>
</reference>
<evidence type="ECO:0000256" key="3">
    <source>
        <dbReference type="ARBA" id="ARBA00022771"/>
    </source>
</evidence>
<dbReference type="STRING" id="448386.A0A2V3J2E6"/>
<dbReference type="OrthoDB" id="5750at2759"/>
<evidence type="ECO:0000256" key="1">
    <source>
        <dbReference type="ARBA" id="ARBA00022723"/>
    </source>
</evidence>
<dbReference type="GO" id="GO:0000981">
    <property type="term" value="F:DNA-binding transcription factor activity, RNA polymerase II-specific"/>
    <property type="evidence" value="ECO:0007669"/>
    <property type="project" value="TreeGrafter"/>
</dbReference>
<keyword evidence="7" id="KW-0732">Signal</keyword>
<dbReference type="InterPro" id="IPR036236">
    <property type="entry name" value="Znf_C2H2_sf"/>
</dbReference>
<evidence type="ECO:0000256" key="6">
    <source>
        <dbReference type="SAM" id="MobiDB-lite"/>
    </source>
</evidence>
<feature type="domain" description="C2H2-type" evidence="8">
    <location>
        <begin position="111"/>
        <end position="134"/>
    </location>
</feature>
<proteinExistence type="predicted"/>
<feature type="domain" description="C2H2-type" evidence="8">
    <location>
        <begin position="81"/>
        <end position="110"/>
    </location>
</feature>
<organism evidence="9 10">
    <name type="scientific">Gracilariopsis chorda</name>
    <dbReference type="NCBI Taxonomy" id="448386"/>
    <lineage>
        <taxon>Eukaryota</taxon>
        <taxon>Rhodophyta</taxon>
        <taxon>Florideophyceae</taxon>
        <taxon>Rhodymeniophycidae</taxon>
        <taxon>Gracilariales</taxon>
        <taxon>Gracilariaceae</taxon>
        <taxon>Gracilariopsis</taxon>
    </lineage>
</organism>
<dbReference type="Proteomes" id="UP000247409">
    <property type="component" value="Unassembled WGS sequence"/>
</dbReference>